<dbReference type="GO" id="GO:0042981">
    <property type="term" value="P:regulation of apoptotic process"/>
    <property type="evidence" value="ECO:0007669"/>
    <property type="project" value="InterPro"/>
</dbReference>
<dbReference type="InterPro" id="IPR049342">
    <property type="entry name" value="TRAF1-6_MATH_dom"/>
</dbReference>
<protein>
    <recommendedName>
        <fullName evidence="6">MATH domain-containing protein</fullName>
    </recommendedName>
</protein>
<keyword evidence="3" id="KW-0832">Ubl conjugation</keyword>
<dbReference type="Proteomes" id="UP000681722">
    <property type="component" value="Unassembled WGS sequence"/>
</dbReference>
<feature type="region of interest" description="Disordered" evidence="5">
    <location>
        <begin position="405"/>
        <end position="429"/>
    </location>
</feature>
<dbReference type="EMBL" id="CAJNOK010002322">
    <property type="protein sequence ID" value="CAF0854829.1"/>
    <property type="molecule type" value="Genomic_DNA"/>
</dbReference>
<dbReference type="GO" id="GO:0007165">
    <property type="term" value="P:signal transduction"/>
    <property type="evidence" value="ECO:0007669"/>
    <property type="project" value="InterPro"/>
</dbReference>
<organism evidence="8 11">
    <name type="scientific">Didymodactylos carnosus</name>
    <dbReference type="NCBI Taxonomy" id="1234261"/>
    <lineage>
        <taxon>Eukaryota</taxon>
        <taxon>Metazoa</taxon>
        <taxon>Spiralia</taxon>
        <taxon>Gnathifera</taxon>
        <taxon>Rotifera</taxon>
        <taxon>Eurotatoria</taxon>
        <taxon>Bdelloidea</taxon>
        <taxon>Philodinida</taxon>
        <taxon>Philodinidae</taxon>
        <taxon>Didymodactylos</taxon>
    </lineage>
</organism>
<evidence type="ECO:0000313" key="10">
    <source>
        <dbReference type="EMBL" id="CAF3833778.1"/>
    </source>
</evidence>
<dbReference type="SUPFAM" id="SSF49599">
    <property type="entry name" value="TRAF domain-like"/>
    <property type="match status" value="1"/>
</dbReference>
<dbReference type="Proteomes" id="UP000682733">
    <property type="component" value="Unassembled WGS sequence"/>
</dbReference>
<dbReference type="AlphaFoldDB" id="A0A814LHY7"/>
<dbReference type="PROSITE" id="PS50144">
    <property type="entry name" value="MATH"/>
    <property type="match status" value="1"/>
</dbReference>
<evidence type="ECO:0000313" key="7">
    <source>
        <dbReference type="EMBL" id="CAF0854829.1"/>
    </source>
</evidence>
<dbReference type="PIRSF" id="PIRSF015614">
    <property type="entry name" value="TRAF"/>
    <property type="match status" value="1"/>
</dbReference>
<dbReference type="Proteomes" id="UP000663829">
    <property type="component" value="Unassembled WGS sequence"/>
</dbReference>
<evidence type="ECO:0000256" key="2">
    <source>
        <dbReference type="ARBA" id="ARBA00022703"/>
    </source>
</evidence>
<dbReference type="EMBL" id="CAJOBC010004594">
    <property type="protein sequence ID" value="CAF3833778.1"/>
    <property type="molecule type" value="Genomic_DNA"/>
</dbReference>
<keyword evidence="2" id="KW-0053">Apoptosis</keyword>
<dbReference type="GO" id="GO:0009898">
    <property type="term" value="C:cytoplasmic side of plasma membrane"/>
    <property type="evidence" value="ECO:0007669"/>
    <property type="project" value="TreeGrafter"/>
</dbReference>
<dbReference type="InterPro" id="IPR008974">
    <property type="entry name" value="TRAF-like"/>
</dbReference>
<dbReference type="OrthoDB" id="6499288at2759"/>
<proteinExistence type="predicted"/>
<dbReference type="GO" id="GO:0006915">
    <property type="term" value="P:apoptotic process"/>
    <property type="evidence" value="ECO:0007669"/>
    <property type="project" value="UniProtKB-KW"/>
</dbReference>
<sequence>MKKPDGCDWTGPLKKYQVHIDSCHETINKCNYCEEIFSTRYTLVEHEKNVCTQITESCPLAKDGCLQEKILKSEMAAHYLSEFHQKCLHGCITNLMQMIDLCRNDIDRTKLYSQSSNLSAVISDSSASIAAVNDCFSRLQQYYEKLTVITDSIQALSDDSIRLSTESLLHQNQLKAFQNEIQEVKQSVNEISSYIAGITSNQEIFQQELLTTKQKVQDLQSVSYHGTLMWKIDNITEKIADAQSERQTSIYSPPFYSSPTGYKMCVRLYVQGDGTARQTHMSLFFLLMRGKYDAILKWPFNFKVTFCLFDQSGQHHHIIDSFRPDIKSNSFQRPRSEMNVASGLPRFFPLPMILQDDNVYVRDDIMYIRCSVDFSDTSKILLPYVLSLNPALPHYVQQNMIQTETERRLQQHQQEPTTRNTNNDSDFVN</sequence>
<dbReference type="CDD" id="cd00270">
    <property type="entry name" value="MATH_TRAF_C"/>
    <property type="match status" value="1"/>
</dbReference>
<dbReference type="Gene3D" id="2.60.210.10">
    <property type="entry name" value="Apoptosis, Tumor Necrosis Factor Receptor Associated Protein 2, Chain A"/>
    <property type="match status" value="1"/>
</dbReference>
<dbReference type="PANTHER" id="PTHR10131">
    <property type="entry name" value="TNF RECEPTOR ASSOCIATED FACTOR"/>
    <property type="match status" value="1"/>
</dbReference>
<dbReference type="InterPro" id="IPR012227">
    <property type="entry name" value="TNF_rcpt-assoc_TRAF_met"/>
</dbReference>
<evidence type="ECO:0000259" key="6">
    <source>
        <dbReference type="PROSITE" id="PS50144"/>
    </source>
</evidence>
<name>A0A814LHY7_9BILA</name>
<accession>A0A814LHY7</accession>
<keyword evidence="11" id="KW-1185">Reference proteome</keyword>
<dbReference type="FunFam" id="2.60.210.10:FF:000001">
    <property type="entry name" value="TNF receptor-associated factor"/>
    <property type="match status" value="1"/>
</dbReference>
<evidence type="ECO:0000313" key="8">
    <source>
        <dbReference type="EMBL" id="CAF1066023.1"/>
    </source>
</evidence>
<dbReference type="PANTHER" id="PTHR10131:SF138">
    <property type="entry name" value="RE66324P"/>
    <property type="match status" value="1"/>
</dbReference>
<keyword evidence="1" id="KW-1017">Isopeptide bond</keyword>
<reference evidence="8" key="1">
    <citation type="submission" date="2021-02" db="EMBL/GenBank/DDBJ databases">
        <authorList>
            <person name="Nowell W R."/>
        </authorList>
    </citation>
    <scope>NUCLEOTIDE SEQUENCE</scope>
</reference>
<evidence type="ECO:0000256" key="1">
    <source>
        <dbReference type="ARBA" id="ARBA00022499"/>
    </source>
</evidence>
<dbReference type="Pfam" id="PF21355">
    <property type="entry name" value="TRAF-mep_MATH"/>
    <property type="match status" value="1"/>
</dbReference>
<dbReference type="Proteomes" id="UP000677228">
    <property type="component" value="Unassembled WGS sequence"/>
</dbReference>
<dbReference type="EMBL" id="CAJNOQ010004593">
    <property type="protein sequence ID" value="CAF1066023.1"/>
    <property type="molecule type" value="Genomic_DNA"/>
</dbReference>
<comment type="caution">
    <text evidence="8">The sequence shown here is derived from an EMBL/GenBank/DDBJ whole genome shotgun (WGS) entry which is preliminary data.</text>
</comment>
<dbReference type="EMBL" id="CAJOBA010002322">
    <property type="protein sequence ID" value="CAF3639997.1"/>
    <property type="molecule type" value="Genomic_DNA"/>
</dbReference>
<feature type="domain" description="MATH" evidence="6">
    <location>
        <begin position="225"/>
        <end position="372"/>
    </location>
</feature>
<dbReference type="InterPro" id="IPR002083">
    <property type="entry name" value="MATH/TRAF_dom"/>
</dbReference>
<keyword evidence="4" id="KW-0175">Coiled coil</keyword>
<gene>
    <name evidence="8" type="ORF">GPM918_LOCUS17029</name>
    <name evidence="7" type="ORF">OVA965_LOCUS7334</name>
    <name evidence="10" type="ORF">SRO942_LOCUS17031</name>
    <name evidence="9" type="ORF">TMI583_LOCUS7330</name>
</gene>
<evidence type="ECO:0000313" key="11">
    <source>
        <dbReference type="Proteomes" id="UP000663829"/>
    </source>
</evidence>
<dbReference type="GO" id="GO:0043122">
    <property type="term" value="P:regulation of canonical NF-kappaB signal transduction"/>
    <property type="evidence" value="ECO:0007669"/>
    <property type="project" value="TreeGrafter"/>
</dbReference>
<dbReference type="GO" id="GO:0005164">
    <property type="term" value="F:tumor necrosis factor receptor binding"/>
    <property type="evidence" value="ECO:0007669"/>
    <property type="project" value="TreeGrafter"/>
</dbReference>
<evidence type="ECO:0000256" key="5">
    <source>
        <dbReference type="SAM" id="MobiDB-lite"/>
    </source>
</evidence>
<evidence type="ECO:0000256" key="3">
    <source>
        <dbReference type="ARBA" id="ARBA00022843"/>
    </source>
</evidence>
<evidence type="ECO:0000256" key="4">
    <source>
        <dbReference type="ARBA" id="ARBA00023054"/>
    </source>
</evidence>
<dbReference type="SMART" id="SM00061">
    <property type="entry name" value="MATH"/>
    <property type="match status" value="1"/>
</dbReference>
<evidence type="ECO:0000313" key="9">
    <source>
        <dbReference type="EMBL" id="CAF3639997.1"/>
    </source>
</evidence>
<feature type="compositionally biased region" description="Polar residues" evidence="5">
    <location>
        <begin position="411"/>
        <end position="429"/>
    </location>
</feature>
<dbReference type="GO" id="GO:0008270">
    <property type="term" value="F:zinc ion binding"/>
    <property type="evidence" value="ECO:0007669"/>
    <property type="project" value="InterPro"/>
</dbReference>